<reference evidence="2" key="1">
    <citation type="journal article" date="2019" name="Int. J. Syst. Evol. Microbiol.">
        <title>The Global Catalogue of Microorganisms (GCM) 10K type strain sequencing project: providing services to taxonomists for standard genome sequencing and annotation.</title>
        <authorList>
            <consortium name="The Broad Institute Genomics Platform"/>
            <consortium name="The Broad Institute Genome Sequencing Center for Infectious Disease"/>
            <person name="Wu L."/>
            <person name="Ma J."/>
        </authorList>
    </citation>
    <scope>NUCLEOTIDE SEQUENCE [LARGE SCALE GENOMIC DNA]</scope>
    <source>
        <strain evidence="2">CGMCC 1.18575</strain>
    </source>
</reference>
<gene>
    <name evidence="1" type="ORF">ACFPOF_19105</name>
</gene>
<organism evidence="1 2">
    <name type="scientific">Cohnella soli</name>
    <dbReference type="NCBI Taxonomy" id="425005"/>
    <lineage>
        <taxon>Bacteria</taxon>
        <taxon>Bacillati</taxon>
        <taxon>Bacillota</taxon>
        <taxon>Bacilli</taxon>
        <taxon>Bacillales</taxon>
        <taxon>Paenibacillaceae</taxon>
        <taxon>Cohnella</taxon>
    </lineage>
</organism>
<keyword evidence="2" id="KW-1185">Reference proteome</keyword>
<evidence type="ECO:0000313" key="1">
    <source>
        <dbReference type="EMBL" id="MFC5404854.1"/>
    </source>
</evidence>
<proteinExistence type="predicted"/>
<accession>A0ABW0HWB7</accession>
<dbReference type="RefSeq" id="WP_378135517.1">
    <property type="nucleotide sequence ID" value="NZ_JBHSMI010000028.1"/>
</dbReference>
<dbReference type="Proteomes" id="UP001596113">
    <property type="component" value="Unassembled WGS sequence"/>
</dbReference>
<comment type="caution">
    <text evidence="1">The sequence shown here is derived from an EMBL/GenBank/DDBJ whole genome shotgun (WGS) entry which is preliminary data.</text>
</comment>
<protein>
    <submittedName>
        <fullName evidence="1">Uncharacterized protein</fullName>
    </submittedName>
</protein>
<dbReference type="EMBL" id="JBHSMI010000028">
    <property type="protein sequence ID" value="MFC5404854.1"/>
    <property type="molecule type" value="Genomic_DNA"/>
</dbReference>
<name>A0ABW0HWB7_9BACL</name>
<sequence>MSLVANRVLQNGKEGLRRQQLVSVIAEADALNKGIVIPAQNNDSLLRYQDGNRIVECPRFYGMDGQRGNYPRRTGSGFTQRN</sequence>
<evidence type="ECO:0000313" key="2">
    <source>
        <dbReference type="Proteomes" id="UP001596113"/>
    </source>
</evidence>